<evidence type="ECO:0000313" key="3">
    <source>
        <dbReference type="Proteomes" id="UP000023152"/>
    </source>
</evidence>
<proteinExistence type="predicted"/>
<dbReference type="AlphaFoldDB" id="X6MWI9"/>
<accession>X6MWI9</accession>
<feature type="region of interest" description="Disordered" evidence="1">
    <location>
        <begin position="83"/>
        <end position="102"/>
    </location>
</feature>
<sequence>PIVNAGADVHTGDDHDANVNADADANANSTNVANKEKYIHIYKQYKKKKLAHAKNEISYGGVNELFVSAGMDSLFDNQIKHSSTSTSQVPISPQEPNKTNGDPDLEKVSFFFFAKTGWQCLCQKIINNNNNNNNGNIFFEEDDDTESITSAPEEDYFAIRAYYDLETDGWDSRRSSYITGDYGRIVSRRVSKRLSQHPTNKEMMEIFDINNIAPLRTKSFIVNQ</sequence>
<evidence type="ECO:0000313" key="2">
    <source>
        <dbReference type="EMBL" id="ETO18209.1"/>
    </source>
</evidence>
<dbReference type="EMBL" id="ASPP01015322">
    <property type="protein sequence ID" value="ETO18209.1"/>
    <property type="molecule type" value="Genomic_DNA"/>
</dbReference>
<feature type="non-terminal residue" evidence="2">
    <location>
        <position position="224"/>
    </location>
</feature>
<keyword evidence="3" id="KW-1185">Reference proteome</keyword>
<dbReference type="Proteomes" id="UP000023152">
    <property type="component" value="Unassembled WGS sequence"/>
</dbReference>
<evidence type="ECO:0000256" key="1">
    <source>
        <dbReference type="SAM" id="MobiDB-lite"/>
    </source>
</evidence>
<name>X6MWI9_RETFI</name>
<gene>
    <name evidence="2" type="ORF">RFI_19070</name>
</gene>
<organism evidence="2 3">
    <name type="scientific">Reticulomyxa filosa</name>
    <dbReference type="NCBI Taxonomy" id="46433"/>
    <lineage>
        <taxon>Eukaryota</taxon>
        <taxon>Sar</taxon>
        <taxon>Rhizaria</taxon>
        <taxon>Retaria</taxon>
        <taxon>Foraminifera</taxon>
        <taxon>Monothalamids</taxon>
        <taxon>Reticulomyxidae</taxon>
        <taxon>Reticulomyxa</taxon>
    </lineage>
</organism>
<feature type="non-terminal residue" evidence="2">
    <location>
        <position position="1"/>
    </location>
</feature>
<protein>
    <submittedName>
        <fullName evidence="2">Uncharacterized protein</fullName>
    </submittedName>
</protein>
<reference evidence="2 3" key="1">
    <citation type="journal article" date="2013" name="Curr. Biol.">
        <title>The Genome of the Foraminiferan Reticulomyxa filosa.</title>
        <authorList>
            <person name="Glockner G."/>
            <person name="Hulsmann N."/>
            <person name="Schleicher M."/>
            <person name="Noegel A.A."/>
            <person name="Eichinger L."/>
            <person name="Gallinger C."/>
            <person name="Pawlowski J."/>
            <person name="Sierra R."/>
            <person name="Euteneuer U."/>
            <person name="Pillet L."/>
            <person name="Moustafa A."/>
            <person name="Platzer M."/>
            <person name="Groth M."/>
            <person name="Szafranski K."/>
            <person name="Schliwa M."/>
        </authorList>
    </citation>
    <scope>NUCLEOTIDE SEQUENCE [LARGE SCALE GENOMIC DNA]</scope>
</reference>
<feature type="compositionally biased region" description="Polar residues" evidence="1">
    <location>
        <begin position="83"/>
        <end position="100"/>
    </location>
</feature>
<comment type="caution">
    <text evidence="2">The sequence shown here is derived from an EMBL/GenBank/DDBJ whole genome shotgun (WGS) entry which is preliminary data.</text>
</comment>